<accession>A0ABD3J035</accession>
<comment type="subcellular location">
    <subcellularLocation>
        <location evidence="1">Membrane</location>
        <topology evidence="1">Single-pass membrane protein</topology>
    </subcellularLocation>
</comment>
<evidence type="ECO:0000313" key="7">
    <source>
        <dbReference type="Proteomes" id="UP001634007"/>
    </source>
</evidence>
<dbReference type="InterPro" id="IPR008511">
    <property type="entry name" value="ROH1-like"/>
</dbReference>
<evidence type="ECO:0000256" key="2">
    <source>
        <dbReference type="ARBA" id="ARBA00022692"/>
    </source>
</evidence>
<keyword evidence="7" id="KW-1185">Reference proteome</keyword>
<keyword evidence="2" id="KW-0812">Transmembrane</keyword>
<proteinExistence type="inferred from homology"/>
<gene>
    <name evidence="6" type="ORF">ACJRO7_004714</name>
</gene>
<evidence type="ECO:0000313" key="6">
    <source>
        <dbReference type="EMBL" id="KAL3719778.1"/>
    </source>
</evidence>
<dbReference type="PANTHER" id="PTHR31509">
    <property type="entry name" value="BPS1-LIKE PROTEIN"/>
    <property type="match status" value="1"/>
</dbReference>
<dbReference type="GO" id="GO:0016020">
    <property type="term" value="C:membrane"/>
    <property type="evidence" value="ECO:0007669"/>
    <property type="project" value="UniProtKB-SubCell"/>
</dbReference>
<keyword evidence="3" id="KW-1133">Transmembrane helix</keyword>
<dbReference type="Proteomes" id="UP001634007">
    <property type="component" value="Unassembled WGS sequence"/>
</dbReference>
<reference evidence="6 7" key="1">
    <citation type="submission" date="2024-11" db="EMBL/GenBank/DDBJ databases">
        <title>Chromosome-level genome assembly of Eucalyptus globulus Labill. provides insights into its genome evolution.</title>
        <authorList>
            <person name="Li X."/>
        </authorList>
    </citation>
    <scope>NUCLEOTIDE SEQUENCE [LARGE SCALE GENOMIC DNA]</scope>
    <source>
        <strain evidence="6">CL2024</strain>
        <tissue evidence="6">Fresh tender leaves</tissue>
    </source>
</reference>
<comment type="caution">
    <text evidence="6">The sequence shown here is derived from an EMBL/GenBank/DDBJ whole genome shotgun (WGS) entry which is preliminary data.</text>
</comment>
<dbReference type="Pfam" id="PF05633">
    <property type="entry name" value="ROH1-like"/>
    <property type="match status" value="2"/>
</dbReference>
<evidence type="ECO:0000256" key="4">
    <source>
        <dbReference type="ARBA" id="ARBA00023136"/>
    </source>
</evidence>
<evidence type="ECO:0000256" key="1">
    <source>
        <dbReference type="ARBA" id="ARBA00004167"/>
    </source>
</evidence>
<dbReference type="EMBL" id="JBJKBG010000010">
    <property type="protein sequence ID" value="KAL3719778.1"/>
    <property type="molecule type" value="Genomic_DNA"/>
</dbReference>
<keyword evidence="4" id="KW-0472">Membrane</keyword>
<protein>
    <submittedName>
        <fullName evidence="6">Uncharacterized protein</fullName>
    </submittedName>
</protein>
<dbReference type="AlphaFoldDB" id="A0ABD3J035"/>
<name>A0ABD3J035_EUCGL</name>
<evidence type="ECO:0000256" key="3">
    <source>
        <dbReference type="ARBA" id="ARBA00022989"/>
    </source>
</evidence>
<evidence type="ECO:0000256" key="5">
    <source>
        <dbReference type="ARBA" id="ARBA00035114"/>
    </source>
</evidence>
<organism evidence="6 7">
    <name type="scientific">Eucalyptus globulus</name>
    <name type="common">Tasmanian blue gum</name>
    <dbReference type="NCBI Taxonomy" id="34317"/>
    <lineage>
        <taxon>Eukaryota</taxon>
        <taxon>Viridiplantae</taxon>
        <taxon>Streptophyta</taxon>
        <taxon>Embryophyta</taxon>
        <taxon>Tracheophyta</taxon>
        <taxon>Spermatophyta</taxon>
        <taxon>Magnoliopsida</taxon>
        <taxon>eudicotyledons</taxon>
        <taxon>Gunneridae</taxon>
        <taxon>Pentapetalae</taxon>
        <taxon>rosids</taxon>
        <taxon>malvids</taxon>
        <taxon>Myrtales</taxon>
        <taxon>Myrtaceae</taxon>
        <taxon>Myrtoideae</taxon>
        <taxon>Eucalypteae</taxon>
        <taxon>Eucalyptus</taxon>
    </lineage>
</organism>
<sequence length="321" mass="35356">MCTRLSYPGDRKGAKLTAEELESIASSFDESLLSPLCGLSPASASLPWLSSAVDVLTIAHSVLKSLIYELKRDGSDSLLSWYLDNSLKVLDVCNCMSSKIERLCLRHLDLRIVMKLLSSEGNPSEEEIHQARDLLADSEGEGGGAIEERLRDLAVSIEMLALREVVSPVDRVVCHAVQAVNFLTAFVVGVISSALRSSSGAVICLRIPEEFPWGDFVRAIESTIIVESRGGKERDRKMRVLKELDDVEAHGRHVLEVIDQVVASGGGREIVGRLREAAVGLEKATEALLEGLYQLRDEMKKLLLTVRRIRKEMADDFRASL</sequence>
<comment type="similarity">
    <text evidence="5">Belongs to the ROH1 family.</text>
</comment>